<dbReference type="KEGG" id="aef:GEV26_12375"/>
<evidence type="ECO:0000313" key="3">
    <source>
        <dbReference type="Proteomes" id="UP000392064"/>
    </source>
</evidence>
<evidence type="ECO:0000313" key="2">
    <source>
        <dbReference type="EMBL" id="QGG42099.1"/>
    </source>
</evidence>
<dbReference type="InterPro" id="IPR058407">
    <property type="entry name" value="DUF8094"/>
</dbReference>
<dbReference type="PROSITE" id="PS51257">
    <property type="entry name" value="PROKAR_LIPOPROTEIN"/>
    <property type="match status" value="1"/>
</dbReference>
<dbReference type="AlphaFoldDB" id="A0A5Q2MK04"/>
<dbReference type="RefSeq" id="WP_153653455.1">
    <property type="nucleotide sequence ID" value="NZ_CP045737.1"/>
</dbReference>
<sequence length="323" mass="34596">MRQLRGVSALVCVLSLAACAVPHQRSEARIEKTAARETEVARIFDRYREVRNTAIELLDAKPLSTVETGPVLAIDSGSFEVSQRLARTQKTDTSAVEVTQVLTPRFGAYPLWFFAVVRDPDAGVSRVQIFERESSVDPWLLSASPEILDGTTLPQIRRESGAPVTVKPKDGVGMSMSVQDAAAAYVKVLSDPKAPEASRIVSDSFIEQMRSAAQTNGSLKGVTFSQTWGADDVRYALRTADGGALAFVTLLRSDTYDVKEGLTITWPEGTPQQAFLASGIAGSGKLNYYHQVLLYIPGGTGKPRALGQYGGVVSADAAGTASP</sequence>
<keyword evidence="3" id="KW-1185">Reference proteome</keyword>
<evidence type="ECO:0000259" key="1">
    <source>
        <dbReference type="Pfam" id="PF26366"/>
    </source>
</evidence>
<organism evidence="2 3">
    <name type="scientific">Aeromicrobium yanjiei</name>
    <dbReference type="NCBI Taxonomy" id="2662028"/>
    <lineage>
        <taxon>Bacteria</taxon>
        <taxon>Bacillati</taxon>
        <taxon>Actinomycetota</taxon>
        <taxon>Actinomycetes</taxon>
        <taxon>Propionibacteriales</taxon>
        <taxon>Nocardioidaceae</taxon>
        <taxon>Aeromicrobium</taxon>
    </lineage>
</organism>
<reference evidence="2 3" key="1">
    <citation type="submission" date="2019-11" db="EMBL/GenBank/DDBJ databases">
        <authorList>
            <person name="Li J."/>
        </authorList>
    </citation>
    <scope>NUCLEOTIDE SEQUENCE [LARGE SCALE GENOMIC DNA]</scope>
    <source>
        <strain evidence="2 3">MF47</strain>
    </source>
</reference>
<gene>
    <name evidence="2" type="ORF">GEV26_12375</name>
</gene>
<accession>A0A5Q2MK04</accession>
<dbReference type="Proteomes" id="UP000392064">
    <property type="component" value="Chromosome"/>
</dbReference>
<name>A0A5Q2MK04_9ACTN</name>
<dbReference type="EMBL" id="CP045737">
    <property type="protein sequence ID" value="QGG42099.1"/>
    <property type="molecule type" value="Genomic_DNA"/>
</dbReference>
<feature type="domain" description="DUF8094" evidence="1">
    <location>
        <begin position="36"/>
        <end position="315"/>
    </location>
</feature>
<proteinExistence type="predicted"/>
<dbReference type="Pfam" id="PF26366">
    <property type="entry name" value="DUF8094"/>
    <property type="match status" value="1"/>
</dbReference>
<protein>
    <recommendedName>
        <fullName evidence="1">DUF8094 domain-containing protein</fullName>
    </recommendedName>
</protein>